<dbReference type="SUPFAM" id="SSF48403">
    <property type="entry name" value="Ankyrin repeat"/>
    <property type="match status" value="1"/>
</dbReference>
<dbReference type="Pfam" id="PF01753">
    <property type="entry name" value="zf-MYND"/>
    <property type="match status" value="1"/>
</dbReference>
<evidence type="ECO:0000256" key="1">
    <source>
        <dbReference type="ARBA" id="ARBA00022723"/>
    </source>
</evidence>
<evidence type="ECO:0000259" key="5">
    <source>
        <dbReference type="PROSITE" id="PS50865"/>
    </source>
</evidence>
<dbReference type="InterPro" id="IPR036770">
    <property type="entry name" value="Ankyrin_rpt-contain_sf"/>
</dbReference>
<evidence type="ECO:0000256" key="2">
    <source>
        <dbReference type="ARBA" id="ARBA00022771"/>
    </source>
</evidence>
<protein>
    <recommendedName>
        <fullName evidence="5">MYND-type domain-containing protein</fullName>
    </recommendedName>
</protein>
<sequence length="463" mass="51310">MRADISDSNKYETRDNNLLGYVCDFDGACFRTLDRQRSSERSIPGGSLHPKYTLMHVAIDGADHLLAYEIVRHGFPVDTRNGKGQTPLLQALERLWDIHTLLKSLSNRALPKEVQGYKKGIQHQQSRIRCITVVLVEQYADVNATVKWQGRLVSSLHFACAIEDWELVAMLLNYGAQAKPTPACADAKESLATVAAKHRFIGLTAKAKGSTRPPRLCPCFSGESVSECHGTDQGLPLPGHFVCSCGSAKEYWKCCNRRNISLGEKWNEEKAAIVRVHFIPGPGASSFMLPKAQGAQAVNWKRGGIDKIISGGMKLLDPASYEIFDEAVDEWNKAVDKYIAQNVDSRPRFEIELAAKVGVSLGIMYRECEAEGCDKIEGRNLGKVSTCSQCQMAFYCGPTCQKSHWPTHKKICGSPDQTERGLPSQDVLSNFAVKYATIKILRGAGMDQDEVLREALTWDIKKV</sequence>
<evidence type="ECO:0000313" key="7">
    <source>
        <dbReference type="Proteomes" id="UP001215598"/>
    </source>
</evidence>
<dbReference type="SUPFAM" id="SSF144232">
    <property type="entry name" value="HIT/MYND zinc finger-like"/>
    <property type="match status" value="1"/>
</dbReference>
<keyword evidence="1" id="KW-0479">Metal-binding</keyword>
<dbReference type="PROSITE" id="PS50865">
    <property type="entry name" value="ZF_MYND_2"/>
    <property type="match status" value="1"/>
</dbReference>
<feature type="domain" description="MYND-type" evidence="5">
    <location>
        <begin position="370"/>
        <end position="412"/>
    </location>
</feature>
<keyword evidence="3" id="KW-0862">Zinc</keyword>
<keyword evidence="2 4" id="KW-0863">Zinc-finger</keyword>
<dbReference type="Gene3D" id="1.25.40.20">
    <property type="entry name" value="Ankyrin repeat-containing domain"/>
    <property type="match status" value="1"/>
</dbReference>
<dbReference type="InterPro" id="IPR002893">
    <property type="entry name" value="Znf_MYND"/>
</dbReference>
<dbReference type="GO" id="GO:0008270">
    <property type="term" value="F:zinc ion binding"/>
    <property type="evidence" value="ECO:0007669"/>
    <property type="project" value="UniProtKB-KW"/>
</dbReference>
<evidence type="ECO:0000313" key="6">
    <source>
        <dbReference type="EMBL" id="KAJ7775207.1"/>
    </source>
</evidence>
<dbReference type="EMBL" id="JARKIB010000011">
    <property type="protein sequence ID" value="KAJ7775207.1"/>
    <property type="molecule type" value="Genomic_DNA"/>
</dbReference>
<gene>
    <name evidence="6" type="ORF">B0H16DRAFT_1408516</name>
</gene>
<evidence type="ECO:0000256" key="4">
    <source>
        <dbReference type="PROSITE-ProRule" id="PRU00134"/>
    </source>
</evidence>
<dbReference type="Gene3D" id="6.10.140.2220">
    <property type="match status" value="1"/>
</dbReference>
<proteinExistence type="predicted"/>
<name>A0AAD7JZN3_9AGAR</name>
<dbReference type="Proteomes" id="UP001215598">
    <property type="component" value="Unassembled WGS sequence"/>
</dbReference>
<reference evidence="6" key="1">
    <citation type="submission" date="2023-03" db="EMBL/GenBank/DDBJ databases">
        <title>Massive genome expansion in bonnet fungi (Mycena s.s.) driven by repeated elements and novel gene families across ecological guilds.</title>
        <authorList>
            <consortium name="Lawrence Berkeley National Laboratory"/>
            <person name="Harder C.B."/>
            <person name="Miyauchi S."/>
            <person name="Viragh M."/>
            <person name="Kuo A."/>
            <person name="Thoen E."/>
            <person name="Andreopoulos B."/>
            <person name="Lu D."/>
            <person name="Skrede I."/>
            <person name="Drula E."/>
            <person name="Henrissat B."/>
            <person name="Morin E."/>
            <person name="Kohler A."/>
            <person name="Barry K."/>
            <person name="LaButti K."/>
            <person name="Morin E."/>
            <person name="Salamov A."/>
            <person name="Lipzen A."/>
            <person name="Mereny Z."/>
            <person name="Hegedus B."/>
            <person name="Baldrian P."/>
            <person name="Stursova M."/>
            <person name="Weitz H."/>
            <person name="Taylor A."/>
            <person name="Grigoriev I.V."/>
            <person name="Nagy L.G."/>
            <person name="Martin F."/>
            <person name="Kauserud H."/>
        </authorList>
    </citation>
    <scope>NUCLEOTIDE SEQUENCE</scope>
    <source>
        <strain evidence="6">CBHHK182m</strain>
    </source>
</reference>
<keyword evidence="7" id="KW-1185">Reference proteome</keyword>
<evidence type="ECO:0000256" key="3">
    <source>
        <dbReference type="ARBA" id="ARBA00022833"/>
    </source>
</evidence>
<dbReference type="AlphaFoldDB" id="A0AAD7JZN3"/>
<organism evidence="6 7">
    <name type="scientific">Mycena metata</name>
    <dbReference type="NCBI Taxonomy" id="1033252"/>
    <lineage>
        <taxon>Eukaryota</taxon>
        <taxon>Fungi</taxon>
        <taxon>Dikarya</taxon>
        <taxon>Basidiomycota</taxon>
        <taxon>Agaricomycotina</taxon>
        <taxon>Agaricomycetes</taxon>
        <taxon>Agaricomycetidae</taxon>
        <taxon>Agaricales</taxon>
        <taxon>Marasmiineae</taxon>
        <taxon>Mycenaceae</taxon>
        <taxon>Mycena</taxon>
    </lineage>
</organism>
<accession>A0AAD7JZN3</accession>
<comment type="caution">
    <text evidence="6">The sequence shown here is derived from an EMBL/GenBank/DDBJ whole genome shotgun (WGS) entry which is preliminary data.</text>
</comment>